<feature type="region of interest" description="Disordered" evidence="1">
    <location>
        <begin position="112"/>
        <end position="217"/>
    </location>
</feature>
<evidence type="ECO:0000256" key="1">
    <source>
        <dbReference type="SAM" id="MobiDB-lite"/>
    </source>
</evidence>
<sequence length="217" mass="22494">MGGRSMTTFGPDQAAFISFIGIFFPPLAVAIVAVLILLQAATRMWASTSVSGSSVVCQTLSVADDHCLVIGIIHAFWVVAKHTRPSPLPGDIESALYITPPAGSEVNIPISHHSRTARGNGNGNGNGRGRESSIQVPAPVHSNSPRMYEYNLPSGAGSPRAQPAAQGPRSGEITPTRKTTMAEGPFADPAHTGAGSASAPAYQVLAEWKPEGKSGDA</sequence>
<name>A0A427YL04_9TREE</name>
<keyword evidence="2" id="KW-0812">Transmembrane</keyword>
<evidence type="ECO:0000256" key="2">
    <source>
        <dbReference type="SAM" id="Phobius"/>
    </source>
</evidence>
<evidence type="ECO:0000313" key="4">
    <source>
        <dbReference type="Proteomes" id="UP000279259"/>
    </source>
</evidence>
<feature type="transmembrane region" description="Helical" evidence="2">
    <location>
        <begin position="15"/>
        <end position="38"/>
    </location>
</feature>
<dbReference type="AlphaFoldDB" id="A0A427YL04"/>
<organism evidence="3 4">
    <name type="scientific">Saitozyma podzolica</name>
    <dbReference type="NCBI Taxonomy" id="1890683"/>
    <lineage>
        <taxon>Eukaryota</taxon>
        <taxon>Fungi</taxon>
        <taxon>Dikarya</taxon>
        <taxon>Basidiomycota</taxon>
        <taxon>Agaricomycotina</taxon>
        <taxon>Tremellomycetes</taxon>
        <taxon>Tremellales</taxon>
        <taxon>Trimorphomycetaceae</taxon>
        <taxon>Saitozyma</taxon>
    </lineage>
</organism>
<protein>
    <submittedName>
        <fullName evidence="3">Uncharacterized protein</fullName>
    </submittedName>
</protein>
<keyword evidence="4" id="KW-1185">Reference proteome</keyword>
<keyword evidence="2" id="KW-1133">Transmembrane helix</keyword>
<keyword evidence="2" id="KW-0472">Membrane</keyword>
<reference evidence="3 4" key="1">
    <citation type="submission" date="2018-11" db="EMBL/GenBank/DDBJ databases">
        <title>Genome sequence of Saitozyma podzolica DSM 27192.</title>
        <authorList>
            <person name="Aliyu H."/>
            <person name="Gorte O."/>
            <person name="Ochsenreither K."/>
        </authorList>
    </citation>
    <scope>NUCLEOTIDE SEQUENCE [LARGE SCALE GENOMIC DNA]</scope>
    <source>
        <strain evidence="3 4">DSM 27192</strain>
    </source>
</reference>
<accession>A0A427YL04</accession>
<dbReference type="Proteomes" id="UP000279259">
    <property type="component" value="Unassembled WGS sequence"/>
</dbReference>
<feature type="compositionally biased region" description="Basic and acidic residues" evidence="1">
    <location>
        <begin position="208"/>
        <end position="217"/>
    </location>
</feature>
<gene>
    <name evidence="3" type="ORF">EHS25_009155</name>
</gene>
<proteinExistence type="predicted"/>
<comment type="caution">
    <text evidence="3">The sequence shown here is derived from an EMBL/GenBank/DDBJ whole genome shotgun (WGS) entry which is preliminary data.</text>
</comment>
<dbReference type="OrthoDB" id="2802411at2759"/>
<dbReference type="EMBL" id="RSCD01000007">
    <property type="protein sequence ID" value="RSH91785.1"/>
    <property type="molecule type" value="Genomic_DNA"/>
</dbReference>
<evidence type="ECO:0000313" key="3">
    <source>
        <dbReference type="EMBL" id="RSH91785.1"/>
    </source>
</evidence>